<feature type="transmembrane region" description="Helical" evidence="10">
    <location>
        <begin position="834"/>
        <end position="855"/>
    </location>
</feature>
<dbReference type="GO" id="GO:0016887">
    <property type="term" value="F:ATP hydrolysis activity"/>
    <property type="evidence" value="ECO:0007669"/>
    <property type="project" value="InterPro"/>
</dbReference>
<dbReference type="PANTHER" id="PTHR42861">
    <property type="entry name" value="CALCIUM-TRANSPORTING ATPASE"/>
    <property type="match status" value="1"/>
</dbReference>
<evidence type="ECO:0000313" key="12">
    <source>
        <dbReference type="EMBL" id="TCP38737.1"/>
    </source>
</evidence>
<dbReference type="InterPro" id="IPR059000">
    <property type="entry name" value="ATPase_P-type_domA"/>
</dbReference>
<dbReference type="RefSeq" id="WP_132465841.1">
    <property type="nucleotide sequence ID" value="NZ_SLXP01000018.1"/>
</dbReference>
<evidence type="ECO:0000256" key="2">
    <source>
        <dbReference type="ARBA" id="ARBA00008804"/>
    </source>
</evidence>
<dbReference type="InterPro" id="IPR006068">
    <property type="entry name" value="ATPase_P-typ_cation-transptr_C"/>
</dbReference>
<dbReference type="SMART" id="SM00831">
    <property type="entry name" value="Cation_ATPase_N"/>
    <property type="match status" value="1"/>
</dbReference>
<dbReference type="Gene3D" id="3.40.50.1000">
    <property type="entry name" value="HAD superfamily/HAD-like"/>
    <property type="match status" value="1"/>
</dbReference>
<evidence type="ECO:0000256" key="5">
    <source>
        <dbReference type="ARBA" id="ARBA00022741"/>
    </source>
</evidence>
<dbReference type="SFLD" id="SFLDF00027">
    <property type="entry name" value="p-type_atpase"/>
    <property type="match status" value="1"/>
</dbReference>
<evidence type="ECO:0000256" key="10">
    <source>
        <dbReference type="SAM" id="Phobius"/>
    </source>
</evidence>
<sequence>MQTDAPPPDRASGLTDAEARARLARHGPNRLERGRKISPLRILLRQFTGFLVLILIVAAGIALALGERIDALAIGLVVVLNGILGFVQEWRAETALDALGRMMASAARVLRDGEERLIDTEDLVPGDVVIIEPGDRVPADLNLDAAAHLKVDESALTGESVPVAKAAGERLFMGTTVVAGRAEGVVAATGAATEFGQIATLTGAVGTKTTHLQRQLGRLARQMGLAALAVAALIGGLGVATGRPPVEMFMTALSLAVALVPEGLPAVVTITLALGAHAMVRQRALARRLQAVETLGAASVICTDKTGTLTEDRMTATRIVMADRAYEVSGTGYDPAGHIAGHAGRVRAADDAGLAALLETALICNHARLVRRGGQWQMVGEPTEGALVTLAYKGWAPLPDRDVAEAELPFSSDRKRMSVLARGPDGHILHTKGAPEPVLDRCSHVWIEGAPVPLGAAMRRQLDREYEEMAADGLRVIALARRVQSNDTLPHDEAGLCFLGFVGLIDPPRPEVAPAIRAARAAGIRVIVITGDAALTAQAIARQVGLNVAQVIRGEALDAMDDDGLRVALTGDVLFARTAPAQKLRIVTALQDQSQIVAMTGDGVNDAPALKKADIGVAMGERGTDVARDAADLVLLDDNFATIVRAIREGRRQYENVRKFVRYLLSSNAGEVVALVVNLILGGPLIFLATQILWMNLVTDGLTAVALGLEKSTPGQMERPPRPRSQPILGRGGLLTILVFGSYTGAASLWVFYTLLPMGEGLARSAAFTAMMIFEKVSVFAFRSLHLPCSRIGWVSNPLLLGALAITLGAQVAAIYWPPLQTLLQTQALGWTEWWMILMLALPLVLVPEVVKALISWRSARS</sequence>
<dbReference type="Proteomes" id="UP000294835">
    <property type="component" value="Unassembled WGS sequence"/>
</dbReference>
<dbReference type="PRINTS" id="PR00119">
    <property type="entry name" value="CATATPASE"/>
</dbReference>
<dbReference type="GO" id="GO:0005524">
    <property type="term" value="F:ATP binding"/>
    <property type="evidence" value="ECO:0007669"/>
    <property type="project" value="UniProtKB-KW"/>
</dbReference>
<evidence type="ECO:0000256" key="6">
    <source>
        <dbReference type="ARBA" id="ARBA00022840"/>
    </source>
</evidence>
<comment type="caution">
    <text evidence="12">The sequence shown here is derived from an EMBL/GenBank/DDBJ whole genome shotgun (WGS) entry which is preliminary data.</text>
</comment>
<dbReference type="InterPro" id="IPR036412">
    <property type="entry name" value="HAD-like_sf"/>
</dbReference>
<evidence type="ECO:0000313" key="13">
    <source>
        <dbReference type="Proteomes" id="UP000294835"/>
    </source>
</evidence>
<keyword evidence="3" id="KW-0597">Phosphoprotein</keyword>
<keyword evidence="13" id="KW-1185">Reference proteome</keyword>
<keyword evidence="6" id="KW-0067">ATP-binding</keyword>
<dbReference type="GO" id="GO:0016020">
    <property type="term" value="C:membrane"/>
    <property type="evidence" value="ECO:0007669"/>
    <property type="project" value="UniProtKB-SubCell"/>
</dbReference>
<dbReference type="Pfam" id="PF00122">
    <property type="entry name" value="E1-E2_ATPase"/>
    <property type="match status" value="1"/>
</dbReference>
<dbReference type="SUPFAM" id="SSF56784">
    <property type="entry name" value="HAD-like"/>
    <property type="match status" value="1"/>
</dbReference>
<dbReference type="Pfam" id="PF13246">
    <property type="entry name" value="Cation_ATPase"/>
    <property type="match status" value="1"/>
</dbReference>
<evidence type="ECO:0000256" key="9">
    <source>
        <dbReference type="ARBA" id="ARBA00023136"/>
    </source>
</evidence>
<dbReference type="SUPFAM" id="SSF81665">
    <property type="entry name" value="Calcium ATPase, transmembrane domain M"/>
    <property type="match status" value="1"/>
</dbReference>
<reference evidence="12 13" key="1">
    <citation type="submission" date="2019-03" db="EMBL/GenBank/DDBJ databases">
        <title>Genomic Encyclopedia of Type Strains, Phase IV (KMG-IV): sequencing the most valuable type-strain genomes for metagenomic binning, comparative biology and taxonomic classification.</title>
        <authorList>
            <person name="Goeker M."/>
        </authorList>
    </citation>
    <scope>NUCLEOTIDE SEQUENCE [LARGE SCALE GENOMIC DNA]</scope>
    <source>
        <strain evidence="12 13">DSM 18063</strain>
    </source>
</reference>
<dbReference type="EMBL" id="SLXP01000018">
    <property type="protein sequence ID" value="TCP38737.1"/>
    <property type="molecule type" value="Genomic_DNA"/>
</dbReference>
<evidence type="ECO:0000256" key="4">
    <source>
        <dbReference type="ARBA" id="ARBA00022692"/>
    </source>
</evidence>
<dbReference type="PROSITE" id="PS00154">
    <property type="entry name" value="ATPASE_E1_E2"/>
    <property type="match status" value="1"/>
</dbReference>
<proteinExistence type="inferred from homology"/>
<evidence type="ECO:0000256" key="8">
    <source>
        <dbReference type="ARBA" id="ARBA00022989"/>
    </source>
</evidence>
<feature type="transmembrane region" description="Helical" evidence="10">
    <location>
        <begin position="71"/>
        <end position="87"/>
    </location>
</feature>
<comment type="subcellular location">
    <subcellularLocation>
        <location evidence="1">Membrane</location>
        <topology evidence="1">Multi-pass membrane protein</topology>
    </subcellularLocation>
</comment>
<dbReference type="SFLD" id="SFLDG00002">
    <property type="entry name" value="C1.7:_P-type_atpase_like"/>
    <property type="match status" value="1"/>
</dbReference>
<dbReference type="FunFam" id="2.70.150.10:FF:000042">
    <property type="entry name" value="Plasma membrane ATPase"/>
    <property type="match status" value="1"/>
</dbReference>
<keyword evidence="5" id="KW-0547">Nucleotide-binding</keyword>
<dbReference type="Pfam" id="PF00690">
    <property type="entry name" value="Cation_ATPase_N"/>
    <property type="match status" value="1"/>
</dbReference>
<dbReference type="SUPFAM" id="SSF81660">
    <property type="entry name" value="Metal cation-transporting ATPase, ATP-binding domain N"/>
    <property type="match status" value="1"/>
</dbReference>
<evidence type="ECO:0000259" key="11">
    <source>
        <dbReference type="SMART" id="SM00831"/>
    </source>
</evidence>
<comment type="similarity">
    <text evidence="2">Belongs to the cation transport ATPase (P-type) (TC 3.A.3) family. Type IIIA subfamily.</text>
</comment>
<keyword evidence="7" id="KW-1278">Translocase</keyword>
<dbReference type="InterPro" id="IPR008250">
    <property type="entry name" value="ATPase_P-typ_transduc_dom_A_sf"/>
</dbReference>
<protein>
    <submittedName>
        <fullName evidence="12">Ca2+-transporting ATPase</fullName>
    </submittedName>
</protein>
<dbReference type="InterPro" id="IPR004014">
    <property type="entry name" value="ATPase_P-typ_cation-transptr_N"/>
</dbReference>
<dbReference type="GO" id="GO:0015662">
    <property type="term" value="F:P-type ion transporter activity"/>
    <property type="evidence" value="ECO:0007669"/>
    <property type="project" value="UniProtKB-ARBA"/>
</dbReference>
<keyword evidence="8 10" id="KW-1133">Transmembrane helix</keyword>
<dbReference type="InterPro" id="IPR044492">
    <property type="entry name" value="P_typ_ATPase_HD_dom"/>
</dbReference>
<feature type="transmembrane region" description="Helical" evidence="10">
    <location>
        <begin position="794"/>
        <end position="814"/>
    </location>
</feature>
<dbReference type="SUPFAM" id="SSF81653">
    <property type="entry name" value="Calcium ATPase, transduction domain A"/>
    <property type="match status" value="1"/>
</dbReference>
<name>A0A4R2PSH2_9RHOB</name>
<evidence type="ECO:0000256" key="3">
    <source>
        <dbReference type="ARBA" id="ARBA00022553"/>
    </source>
</evidence>
<dbReference type="NCBIfam" id="TIGR01494">
    <property type="entry name" value="ATPase_P-type"/>
    <property type="match status" value="3"/>
</dbReference>
<feature type="transmembrane region" description="Helical" evidence="10">
    <location>
        <begin position="728"/>
        <end position="753"/>
    </location>
</feature>
<dbReference type="Pfam" id="PF00689">
    <property type="entry name" value="Cation_ATPase_C"/>
    <property type="match status" value="1"/>
</dbReference>
<organism evidence="12 13">
    <name type="scientific">Rhodovulum marinum</name>
    <dbReference type="NCBI Taxonomy" id="320662"/>
    <lineage>
        <taxon>Bacteria</taxon>
        <taxon>Pseudomonadati</taxon>
        <taxon>Pseudomonadota</taxon>
        <taxon>Alphaproteobacteria</taxon>
        <taxon>Rhodobacterales</taxon>
        <taxon>Paracoccaceae</taxon>
        <taxon>Rhodovulum</taxon>
    </lineage>
</organism>
<evidence type="ECO:0000256" key="1">
    <source>
        <dbReference type="ARBA" id="ARBA00004141"/>
    </source>
</evidence>
<keyword evidence="9 10" id="KW-0472">Membrane</keyword>
<dbReference type="InterPro" id="IPR023214">
    <property type="entry name" value="HAD_sf"/>
</dbReference>
<dbReference type="OrthoDB" id="9807843at2"/>
<dbReference type="Gene3D" id="2.70.150.10">
    <property type="entry name" value="Calcium-transporting ATPase, cytoplasmic transduction domain A"/>
    <property type="match status" value="1"/>
</dbReference>
<feature type="transmembrane region" description="Helical" evidence="10">
    <location>
        <begin position="252"/>
        <end position="280"/>
    </location>
</feature>
<gene>
    <name evidence="12" type="ORF">EV662_11838</name>
</gene>
<accession>A0A4R2PSH2</accession>
<keyword evidence="4 10" id="KW-0812">Transmembrane</keyword>
<dbReference type="Gene3D" id="1.20.1110.10">
    <property type="entry name" value="Calcium-transporting ATPase, transmembrane domain"/>
    <property type="match status" value="1"/>
</dbReference>
<dbReference type="Gene3D" id="3.40.1110.10">
    <property type="entry name" value="Calcium-transporting ATPase, cytoplasmic domain N"/>
    <property type="match status" value="1"/>
</dbReference>
<dbReference type="PRINTS" id="PR00121">
    <property type="entry name" value="NAKATPASE"/>
</dbReference>
<dbReference type="InterPro" id="IPR018303">
    <property type="entry name" value="ATPase_P-typ_P_site"/>
</dbReference>
<feature type="transmembrane region" description="Helical" evidence="10">
    <location>
        <begin position="223"/>
        <end position="240"/>
    </location>
</feature>
<feature type="domain" description="Cation-transporting P-type ATPase N-terminal" evidence="11">
    <location>
        <begin position="6"/>
        <end position="67"/>
    </location>
</feature>
<dbReference type="InterPro" id="IPR001757">
    <property type="entry name" value="P_typ_ATPase"/>
</dbReference>
<evidence type="ECO:0000256" key="7">
    <source>
        <dbReference type="ARBA" id="ARBA00022967"/>
    </source>
</evidence>
<dbReference type="SFLD" id="SFLDS00003">
    <property type="entry name" value="Haloacid_Dehalogenase"/>
    <property type="match status" value="1"/>
</dbReference>
<dbReference type="AlphaFoldDB" id="A0A4R2PSH2"/>
<dbReference type="InterPro" id="IPR023299">
    <property type="entry name" value="ATPase_P-typ_cyto_dom_N"/>
</dbReference>
<feature type="transmembrane region" description="Helical" evidence="10">
    <location>
        <begin position="42"/>
        <end position="65"/>
    </location>
</feature>
<dbReference type="InterPro" id="IPR023298">
    <property type="entry name" value="ATPase_P-typ_TM_dom_sf"/>
</dbReference>